<evidence type="ECO:0000313" key="3">
    <source>
        <dbReference type="EMBL" id="MEZ3182089.1"/>
    </source>
</evidence>
<feature type="region of interest" description="Disordered" evidence="1">
    <location>
        <begin position="52"/>
        <end position="78"/>
    </location>
</feature>
<sequence length="78" mass="8218">MALALRRPRGAHPLAHGEEALAVHSQPINCTASEVAAMVEGAMRHGTTMDVEANHTDSHGRSEIGFGMNSSSRAPTRA</sequence>
<proteinExistence type="predicted"/>
<name>A0ABV4J5D4_9ACTN</name>
<organism evidence="3 4">
    <name type="scientific">Streptomyces pimonensis</name>
    <dbReference type="NCBI Taxonomy" id="2860288"/>
    <lineage>
        <taxon>Bacteria</taxon>
        <taxon>Bacillati</taxon>
        <taxon>Actinomycetota</taxon>
        <taxon>Actinomycetes</taxon>
        <taxon>Kitasatosporales</taxon>
        <taxon>Streptomycetaceae</taxon>
        <taxon>Streptomyces</taxon>
    </lineage>
</organism>
<dbReference type="EMBL" id="JAHWZY010000035">
    <property type="protein sequence ID" value="MEZ3182089.1"/>
    <property type="molecule type" value="Genomic_DNA"/>
</dbReference>
<dbReference type="InterPro" id="IPR002513">
    <property type="entry name" value="Tn3_Tnp_DDE_dom"/>
</dbReference>
<feature type="compositionally biased region" description="Polar residues" evidence="1">
    <location>
        <begin position="68"/>
        <end position="78"/>
    </location>
</feature>
<evidence type="ECO:0000313" key="4">
    <source>
        <dbReference type="Proteomes" id="UP001567537"/>
    </source>
</evidence>
<comment type="caution">
    <text evidence="3">The sequence shown here is derived from an EMBL/GenBank/DDBJ whole genome shotgun (WGS) entry which is preliminary data.</text>
</comment>
<gene>
    <name evidence="3" type="ORF">KYY02_26500</name>
</gene>
<reference evidence="3 4" key="1">
    <citation type="journal article" date="2021" name="Res Sq">
        <title>Streptomyces Pimoensis sp. nov., Isolated From the Taklimakan Desert in Xinjiang, China.</title>
        <authorList>
            <person name="Zhang P."/>
            <person name="Luo X."/>
            <person name="Luo X."/>
            <person name="Liu Z."/>
            <person name="Xia Z."/>
            <person name="Wan C."/>
            <person name="zhang L."/>
        </authorList>
    </citation>
    <scope>NUCLEOTIDE SEQUENCE [LARGE SCALE GENOMIC DNA]</scope>
    <source>
        <strain evidence="3 4">TRM75549</strain>
    </source>
</reference>
<feature type="compositionally biased region" description="Basic and acidic residues" evidence="1">
    <location>
        <begin position="52"/>
        <end position="62"/>
    </location>
</feature>
<dbReference type="Pfam" id="PF01526">
    <property type="entry name" value="DDE_Tnp_Tn3"/>
    <property type="match status" value="1"/>
</dbReference>
<dbReference type="Proteomes" id="UP001567537">
    <property type="component" value="Unassembled WGS sequence"/>
</dbReference>
<dbReference type="RefSeq" id="WP_371242363.1">
    <property type="nucleotide sequence ID" value="NZ_JAHWZY010000035.1"/>
</dbReference>
<accession>A0ABV4J5D4</accession>
<feature type="domain" description="Tn3 transposase DDE" evidence="2">
    <location>
        <begin position="14"/>
        <end position="68"/>
    </location>
</feature>
<evidence type="ECO:0000259" key="2">
    <source>
        <dbReference type="Pfam" id="PF01526"/>
    </source>
</evidence>
<protein>
    <submittedName>
        <fullName evidence="3">Transposase</fullName>
    </submittedName>
</protein>
<keyword evidence="4" id="KW-1185">Reference proteome</keyword>
<evidence type="ECO:0000256" key="1">
    <source>
        <dbReference type="SAM" id="MobiDB-lite"/>
    </source>
</evidence>